<reference evidence="2" key="1">
    <citation type="submission" date="2022-12" db="EMBL/GenBank/DDBJ databases">
        <title>Genome assemblies of Blomia tropicalis.</title>
        <authorList>
            <person name="Cui Y."/>
        </authorList>
    </citation>
    <scope>NUCLEOTIDE SEQUENCE</scope>
    <source>
        <tissue evidence="2">Adult mites</tissue>
    </source>
</reference>
<dbReference type="AlphaFoldDB" id="A0A9Q0M5Q1"/>
<dbReference type="Proteomes" id="UP001142055">
    <property type="component" value="Chromosome 2"/>
</dbReference>
<keyword evidence="1" id="KW-0812">Transmembrane</keyword>
<organism evidence="2 3">
    <name type="scientific">Blomia tropicalis</name>
    <name type="common">Mite</name>
    <dbReference type="NCBI Taxonomy" id="40697"/>
    <lineage>
        <taxon>Eukaryota</taxon>
        <taxon>Metazoa</taxon>
        <taxon>Ecdysozoa</taxon>
        <taxon>Arthropoda</taxon>
        <taxon>Chelicerata</taxon>
        <taxon>Arachnida</taxon>
        <taxon>Acari</taxon>
        <taxon>Acariformes</taxon>
        <taxon>Sarcoptiformes</taxon>
        <taxon>Astigmata</taxon>
        <taxon>Glycyphagoidea</taxon>
        <taxon>Echimyopodidae</taxon>
        <taxon>Blomia</taxon>
    </lineage>
</organism>
<evidence type="ECO:0000256" key="1">
    <source>
        <dbReference type="SAM" id="Phobius"/>
    </source>
</evidence>
<evidence type="ECO:0000313" key="3">
    <source>
        <dbReference type="Proteomes" id="UP001142055"/>
    </source>
</evidence>
<feature type="transmembrane region" description="Helical" evidence="1">
    <location>
        <begin position="9"/>
        <end position="27"/>
    </location>
</feature>
<comment type="caution">
    <text evidence="2">The sequence shown here is derived from an EMBL/GenBank/DDBJ whole genome shotgun (WGS) entry which is preliminary data.</text>
</comment>
<keyword evidence="1" id="KW-0472">Membrane</keyword>
<keyword evidence="1" id="KW-1133">Transmembrane helix</keyword>
<evidence type="ECO:0000313" key="2">
    <source>
        <dbReference type="EMBL" id="KAJ6219484.1"/>
    </source>
</evidence>
<sequence>MSSFNVQRLIANSVTICLVIIMFNIMLEQNTVTALPAGLQNRLFDIDSNADIMTPDDSGDLQRNSARLHRTLFLLDTSDLLKKARLFSDSKKDSLPKRTKRQTGMMIRVRKPTLTFHDDDAEQLNNVNIVQEMRTLNHA</sequence>
<name>A0A9Q0M5Q1_BLOTA</name>
<keyword evidence="3" id="KW-1185">Reference proteome</keyword>
<protein>
    <submittedName>
        <fullName evidence="2">Uncharacterized protein</fullName>
    </submittedName>
</protein>
<accession>A0A9Q0M5Q1</accession>
<proteinExistence type="predicted"/>
<gene>
    <name evidence="2" type="ORF">RDWZM_005296</name>
</gene>
<dbReference type="EMBL" id="JAPWDV010000002">
    <property type="protein sequence ID" value="KAJ6219484.1"/>
    <property type="molecule type" value="Genomic_DNA"/>
</dbReference>